<feature type="domain" description="RRM" evidence="2">
    <location>
        <begin position="1"/>
        <end position="79"/>
    </location>
</feature>
<dbReference type="STRING" id="393921.HQ45_05835"/>
<reference evidence="4 6" key="2">
    <citation type="submission" date="2018-06" db="EMBL/GenBank/DDBJ databases">
        <authorList>
            <consortium name="Pathogen Informatics"/>
            <person name="Doyle S."/>
        </authorList>
    </citation>
    <scope>NUCLEOTIDE SEQUENCE [LARGE SCALE GENOMIC DNA]</scope>
    <source>
        <strain evidence="4 6">NCTC12858</strain>
    </source>
</reference>
<gene>
    <name evidence="3" type="ORF">HQ38_03495</name>
    <name evidence="4" type="ORF">NCTC12858_00566</name>
</gene>
<dbReference type="PROSITE" id="PS50102">
    <property type="entry name" value="RRM"/>
    <property type="match status" value="1"/>
</dbReference>
<evidence type="ECO:0000256" key="1">
    <source>
        <dbReference type="ARBA" id="ARBA00022884"/>
    </source>
</evidence>
<dbReference type="InterPro" id="IPR000504">
    <property type="entry name" value="RRM_dom"/>
</dbReference>
<dbReference type="EMBL" id="LS483447">
    <property type="protein sequence ID" value="SQH72737.1"/>
    <property type="molecule type" value="Genomic_DNA"/>
</dbReference>
<dbReference type="Pfam" id="PF00076">
    <property type="entry name" value="RRM_1"/>
    <property type="match status" value="1"/>
</dbReference>
<name>A0A0A2G4J1_9PORP</name>
<dbReference type="Proteomes" id="UP000030136">
    <property type="component" value="Unassembled WGS sequence"/>
</dbReference>
<dbReference type="KEGG" id="pcre:NCTC12858_00566"/>
<dbReference type="Proteomes" id="UP000249300">
    <property type="component" value="Chromosome 1"/>
</dbReference>
<reference evidence="3 5" key="1">
    <citation type="submission" date="2014-08" db="EMBL/GenBank/DDBJ databases">
        <title>Porphyromonas crevioricanis strain:COT-253_OH1447 Genome sequencing.</title>
        <authorList>
            <person name="Wallis C."/>
            <person name="Deusch O."/>
            <person name="O'Flynn C."/>
            <person name="Davis I."/>
            <person name="Jospin G."/>
            <person name="Darling A.E."/>
            <person name="Coil D.A."/>
            <person name="Alexiev A."/>
            <person name="Horsfall A."/>
            <person name="Kirkwood N."/>
            <person name="Harris S."/>
            <person name="Eisen J.A."/>
        </authorList>
    </citation>
    <scope>NUCLEOTIDE SEQUENCE [LARGE SCALE GENOMIC DNA]</scope>
    <source>
        <strain evidence="5">COT-253 OH1447</strain>
        <strain evidence="3">COT-253_OH1447</strain>
    </source>
</reference>
<evidence type="ECO:0000313" key="4">
    <source>
        <dbReference type="EMBL" id="SQH72737.1"/>
    </source>
</evidence>
<dbReference type="GO" id="GO:0003723">
    <property type="term" value="F:RNA binding"/>
    <property type="evidence" value="ECO:0007669"/>
    <property type="project" value="UniProtKB-KW"/>
</dbReference>
<dbReference type="EMBL" id="JQJC01000010">
    <property type="protein sequence ID" value="KGN95359.1"/>
    <property type="molecule type" value="Genomic_DNA"/>
</dbReference>
<evidence type="ECO:0000313" key="3">
    <source>
        <dbReference type="EMBL" id="KGN95359.1"/>
    </source>
</evidence>
<protein>
    <submittedName>
        <fullName evidence="4">Polyadenylate binding protein, human types 1, 2, 3, 4 family</fullName>
    </submittedName>
    <submittedName>
        <fullName evidence="3">RNA-binding protein</fullName>
    </submittedName>
</protein>
<dbReference type="OrthoDB" id="9798855at2"/>
<dbReference type="SUPFAM" id="SSF54928">
    <property type="entry name" value="RNA-binding domain, RBD"/>
    <property type="match status" value="1"/>
</dbReference>
<dbReference type="RefSeq" id="WP_023936612.1">
    <property type="nucleotide sequence ID" value="NZ_FUXH01000020.1"/>
</dbReference>
<evidence type="ECO:0000313" key="6">
    <source>
        <dbReference type="Proteomes" id="UP000249300"/>
    </source>
</evidence>
<organism evidence="3 5">
    <name type="scientific">Porphyromonas crevioricanis</name>
    <dbReference type="NCBI Taxonomy" id="393921"/>
    <lineage>
        <taxon>Bacteria</taxon>
        <taxon>Pseudomonadati</taxon>
        <taxon>Bacteroidota</taxon>
        <taxon>Bacteroidia</taxon>
        <taxon>Bacteroidales</taxon>
        <taxon>Porphyromonadaceae</taxon>
        <taxon>Porphyromonas</taxon>
    </lineage>
</organism>
<dbReference type="SMART" id="SM00360">
    <property type="entry name" value="RRM"/>
    <property type="match status" value="1"/>
</dbReference>
<dbReference type="InterPro" id="IPR035979">
    <property type="entry name" value="RBD_domain_sf"/>
</dbReference>
<dbReference type="InterPro" id="IPR052462">
    <property type="entry name" value="SLIRP/GR-RBP-like"/>
</dbReference>
<accession>A0A0A2G4J1</accession>
<evidence type="ECO:0000313" key="5">
    <source>
        <dbReference type="Proteomes" id="UP000030136"/>
    </source>
</evidence>
<dbReference type="AlphaFoldDB" id="A0A0A2G4J1"/>
<dbReference type="Gene3D" id="3.30.70.330">
    <property type="match status" value="1"/>
</dbReference>
<dbReference type="PANTHER" id="PTHR48027">
    <property type="entry name" value="HETEROGENEOUS NUCLEAR RIBONUCLEOPROTEIN 87F-RELATED"/>
    <property type="match status" value="1"/>
</dbReference>
<sequence>MNIYLGNLNYKVRENDLIGLLEQFGSVVGARVILDRETRRSRGFGFVEMENEDEARTAIEQLQEQEFMGRVLVVKEANDRPERQPRM</sequence>
<proteinExistence type="predicted"/>
<keyword evidence="1" id="KW-0694">RNA-binding</keyword>
<dbReference type="eggNOG" id="COG0724">
    <property type="taxonomic scope" value="Bacteria"/>
</dbReference>
<dbReference type="InterPro" id="IPR012677">
    <property type="entry name" value="Nucleotide-bd_a/b_plait_sf"/>
</dbReference>
<keyword evidence="6" id="KW-1185">Reference proteome</keyword>
<evidence type="ECO:0000259" key="2">
    <source>
        <dbReference type="PROSITE" id="PS50102"/>
    </source>
</evidence>